<reference evidence="2" key="1">
    <citation type="submission" date="2013-11" db="EMBL/GenBank/DDBJ databases">
        <title>Draft genome sequence from a member of Zhouia, isolated tidal flat.</title>
        <authorList>
            <person name="Jin H."/>
            <person name="Jeon C.O."/>
        </authorList>
    </citation>
    <scope>NUCLEOTIDE SEQUENCE [LARGE SCALE GENOMIC DNA]</scope>
    <source>
        <strain evidence="2">AD3</strain>
    </source>
</reference>
<evidence type="ECO:0000313" key="1">
    <source>
        <dbReference type="EMBL" id="ETN96690.1"/>
    </source>
</evidence>
<dbReference type="EMBL" id="AYXY01000001">
    <property type="protein sequence ID" value="ETN96690.1"/>
    <property type="molecule type" value="Genomic_DNA"/>
</dbReference>
<comment type="caution">
    <text evidence="1">The sequence shown here is derived from an EMBL/GenBank/DDBJ whole genome shotgun (WGS) entry which is preliminary data.</text>
</comment>
<reference evidence="1 2" key="2">
    <citation type="journal article" date="2016" name="Genome Announc.">
        <title>Draft Genome Sequence of Zhouia amylolytica AD3, Isolated from Tidal Flat Sediment.</title>
        <authorList>
            <person name="Jia B."/>
            <person name="Jin H.M."/>
            <person name="Lee H.J."/>
            <person name="Jeon C.O."/>
        </authorList>
    </citation>
    <scope>NUCLEOTIDE SEQUENCE [LARGE SCALE GENOMIC DNA]</scope>
    <source>
        <strain evidence="1 2">AD3</strain>
    </source>
</reference>
<keyword evidence="2" id="KW-1185">Reference proteome</keyword>
<organism evidence="1 2">
    <name type="scientific">Zhouia amylolytica AD3</name>
    <dbReference type="NCBI Taxonomy" id="1286632"/>
    <lineage>
        <taxon>Bacteria</taxon>
        <taxon>Pseudomonadati</taxon>
        <taxon>Bacteroidota</taxon>
        <taxon>Flavobacteriia</taxon>
        <taxon>Flavobacteriales</taxon>
        <taxon>Flavobacteriaceae</taxon>
        <taxon>Zhouia</taxon>
    </lineage>
</organism>
<name>W2UR97_9FLAO</name>
<sequence length="41" mass="4906">MLFVIPHLLRNRLKEGVDHYLGENVIFFKGKGFIYEALKWI</sequence>
<proteinExistence type="predicted"/>
<dbReference type="Proteomes" id="UP000018850">
    <property type="component" value="Unassembled WGS sequence"/>
</dbReference>
<dbReference type="AlphaFoldDB" id="W2UR97"/>
<evidence type="ECO:0000313" key="2">
    <source>
        <dbReference type="Proteomes" id="UP000018850"/>
    </source>
</evidence>
<accession>W2UR97</accession>
<protein>
    <submittedName>
        <fullName evidence="1">Uncharacterized protein</fullName>
    </submittedName>
</protein>
<gene>
    <name evidence="1" type="ORF">P278_01160</name>
</gene>